<dbReference type="Pfam" id="PF03572">
    <property type="entry name" value="Peptidase_S41"/>
    <property type="match status" value="1"/>
</dbReference>
<dbReference type="InterPro" id="IPR041613">
    <property type="entry name" value="Pept_S41_N"/>
</dbReference>
<dbReference type="GO" id="GO:0006508">
    <property type="term" value="P:proteolysis"/>
    <property type="evidence" value="ECO:0007669"/>
    <property type="project" value="UniProtKB-KW"/>
</dbReference>
<organism evidence="3 4">
    <name type="scientific">Nonlabens dokdonensis</name>
    <dbReference type="NCBI Taxonomy" id="328515"/>
    <lineage>
        <taxon>Bacteria</taxon>
        <taxon>Pseudomonadati</taxon>
        <taxon>Bacteroidota</taxon>
        <taxon>Flavobacteriia</taxon>
        <taxon>Flavobacteriales</taxon>
        <taxon>Flavobacteriaceae</taxon>
        <taxon>Nonlabens</taxon>
    </lineage>
</organism>
<evidence type="ECO:0000259" key="2">
    <source>
        <dbReference type="SMART" id="SM00245"/>
    </source>
</evidence>
<protein>
    <submittedName>
        <fullName evidence="3">C-terminal processing protease CtpA/Prc</fullName>
    </submittedName>
</protein>
<name>A0ABX5PX54_9FLAO</name>
<dbReference type="InterPro" id="IPR036034">
    <property type="entry name" value="PDZ_sf"/>
</dbReference>
<dbReference type="SMART" id="SM00245">
    <property type="entry name" value="TSPc"/>
    <property type="match status" value="1"/>
</dbReference>
<keyword evidence="1" id="KW-0732">Signal</keyword>
<accession>A0ABX5PX54</accession>
<dbReference type="Gene3D" id="2.30.42.10">
    <property type="match status" value="1"/>
</dbReference>
<dbReference type="Gene3D" id="3.90.226.10">
    <property type="entry name" value="2-enoyl-CoA Hydratase, Chain A, domain 1"/>
    <property type="match status" value="1"/>
</dbReference>
<dbReference type="EMBL" id="QKZR01000004">
    <property type="protein sequence ID" value="PZX39269.1"/>
    <property type="molecule type" value="Genomic_DNA"/>
</dbReference>
<dbReference type="GO" id="GO:0008233">
    <property type="term" value="F:peptidase activity"/>
    <property type="evidence" value="ECO:0007669"/>
    <property type="project" value="UniProtKB-KW"/>
</dbReference>
<keyword evidence="4" id="KW-1185">Reference proteome</keyword>
<proteinExistence type="predicted"/>
<dbReference type="SUPFAM" id="SSF52096">
    <property type="entry name" value="ClpP/crotonase"/>
    <property type="match status" value="1"/>
</dbReference>
<gene>
    <name evidence="3" type="ORF">LX97_02635</name>
</gene>
<keyword evidence="3" id="KW-0378">Hydrolase</keyword>
<evidence type="ECO:0000313" key="3">
    <source>
        <dbReference type="EMBL" id="PZX39269.1"/>
    </source>
</evidence>
<dbReference type="Gene3D" id="3.30.750.170">
    <property type="match status" value="1"/>
</dbReference>
<dbReference type="PANTHER" id="PTHR32060:SF30">
    <property type="entry name" value="CARBOXY-TERMINAL PROCESSING PROTEASE CTPA"/>
    <property type="match status" value="1"/>
</dbReference>
<keyword evidence="3" id="KW-0645">Protease</keyword>
<feature type="chain" id="PRO_5045972725" evidence="1">
    <location>
        <begin position="23"/>
        <end position="476"/>
    </location>
</feature>
<dbReference type="RefSeq" id="WP_015364094.1">
    <property type="nucleotide sequence ID" value="NZ_QKZR01000004.1"/>
</dbReference>
<dbReference type="PANTHER" id="PTHR32060">
    <property type="entry name" value="TAIL-SPECIFIC PROTEASE"/>
    <property type="match status" value="1"/>
</dbReference>
<comment type="caution">
    <text evidence="3">The sequence shown here is derived from an EMBL/GenBank/DDBJ whole genome shotgun (WGS) entry which is preliminary data.</text>
</comment>
<feature type="signal peptide" evidence="1">
    <location>
        <begin position="1"/>
        <end position="22"/>
    </location>
</feature>
<dbReference type="CDD" id="cd07561">
    <property type="entry name" value="Peptidase_S41_CPP_like"/>
    <property type="match status" value="1"/>
</dbReference>
<dbReference type="Pfam" id="PF18294">
    <property type="entry name" value="Pept_S41_N"/>
    <property type="match status" value="1"/>
</dbReference>
<dbReference type="InterPro" id="IPR005151">
    <property type="entry name" value="Tail-specific_protease"/>
</dbReference>
<evidence type="ECO:0000313" key="4">
    <source>
        <dbReference type="Proteomes" id="UP000248584"/>
    </source>
</evidence>
<dbReference type="InterPro" id="IPR029045">
    <property type="entry name" value="ClpP/crotonase-like_dom_sf"/>
</dbReference>
<sequence length="476" mass="52987">MNKFFKYIVFALLAVVTPTSCFQDNDDVFAGKSEINNFVYRGMNAFYLYKPEIDVLDDDRFATIGELEAFHAQYDSPEEFFETLVFDRARTDRFSVIFDDYVALENILSGNSLTTGMEFGTVAEAGSATDIYGYVRYVQPNTSAEREGVTRGMIFNTIDGIRMTRENVRTLLAQDVYTIGLADLNNGMTTSNGIEITLSKEVNQEDPILVTNVIDQGTQKVGYLMYTGFLSQFDEQLNDVFGDFRAQGVTHLVLDLRYNGGGSVNTAIILGSLISGNPVTDVYSTEEWNPDIQAQLSANSPQDLINFFKNQTNSGTTLNSLNLSKVHVITTGNTASASELVINSLEPYIDVVQVGDDTAGKFQASVTLYDSPNFRRNGANPAHRYAMQPLVLKSLNSVGNTDYFDGLFPDIVQEEDFENLGILGDENEPLLARCLEDIRLNGRASRFESSPRTYDEFIGSNELRPFGNGMWKEINL</sequence>
<evidence type="ECO:0000256" key="1">
    <source>
        <dbReference type="SAM" id="SignalP"/>
    </source>
</evidence>
<reference evidence="3 4" key="1">
    <citation type="submission" date="2018-06" db="EMBL/GenBank/DDBJ databases">
        <title>Genomic Encyclopedia of Archaeal and Bacterial Type Strains, Phase II (KMG-II): from individual species to whole genera.</title>
        <authorList>
            <person name="Goeker M."/>
        </authorList>
    </citation>
    <scope>NUCLEOTIDE SEQUENCE [LARGE SCALE GENOMIC DNA]</scope>
    <source>
        <strain evidence="3 4">DSM 17205</strain>
    </source>
</reference>
<dbReference type="Proteomes" id="UP000248584">
    <property type="component" value="Unassembled WGS sequence"/>
</dbReference>
<feature type="domain" description="Tail specific protease" evidence="2">
    <location>
        <begin position="191"/>
        <end position="414"/>
    </location>
</feature>